<keyword evidence="1" id="KW-0378">Hydrolase</keyword>
<evidence type="ECO:0000313" key="1">
    <source>
        <dbReference type="EMBL" id="KAJ1890777.1"/>
    </source>
</evidence>
<reference evidence="1" key="1">
    <citation type="submission" date="2022-07" db="EMBL/GenBank/DDBJ databases">
        <title>Phylogenomic reconstructions and comparative analyses of Kickxellomycotina fungi.</title>
        <authorList>
            <person name="Reynolds N.K."/>
            <person name="Stajich J.E."/>
            <person name="Barry K."/>
            <person name="Grigoriev I.V."/>
            <person name="Crous P."/>
            <person name="Smith M.E."/>
        </authorList>
    </citation>
    <scope>NUCLEOTIDE SEQUENCE</scope>
    <source>
        <strain evidence="1">Benny 63K</strain>
    </source>
</reference>
<keyword evidence="1" id="KW-0255">Endonuclease</keyword>
<evidence type="ECO:0000313" key="2">
    <source>
        <dbReference type="Proteomes" id="UP001150581"/>
    </source>
</evidence>
<feature type="non-terminal residue" evidence="1">
    <location>
        <position position="1362"/>
    </location>
</feature>
<keyword evidence="2" id="KW-1185">Reference proteome</keyword>
<proteinExistence type="predicted"/>
<dbReference type="Proteomes" id="UP001150581">
    <property type="component" value="Unassembled WGS sequence"/>
</dbReference>
<organism evidence="1 2">
    <name type="scientific">Kickxella alabastrina</name>
    <dbReference type="NCBI Taxonomy" id="61397"/>
    <lineage>
        <taxon>Eukaryota</taxon>
        <taxon>Fungi</taxon>
        <taxon>Fungi incertae sedis</taxon>
        <taxon>Zoopagomycota</taxon>
        <taxon>Kickxellomycotina</taxon>
        <taxon>Kickxellomycetes</taxon>
        <taxon>Kickxellales</taxon>
        <taxon>Kickxellaceae</taxon>
        <taxon>Kickxella</taxon>
    </lineage>
</organism>
<protein>
    <submittedName>
        <fullName evidence="1">DNA replication endonuclease-helicase Dna2</fullName>
        <ecNumber evidence="1">3.6.4.12</ecNumber>
    </submittedName>
</protein>
<name>A0ACC1IBS1_9FUNG</name>
<accession>A0ACC1IBS1</accession>
<sequence length="1362" mass="151565">MPKDSPQRANISQKRRYEATTPQRHHSADSPLSVRKLPRPDKGTGNSSDDVILWQAMSPSGTLKRVLRQRIYPGQKDVLVDDATLTRGIVQQIIESRNIENLQTADKPDDANDRSRIVGRLPPPRFNLCREESKDSFGGESENMVPNDFDADLLLDKIPLAQQRTLRPVPRPLTVSRSEKGFDKRQLLSSLLLPRPDTAAVKPTPYVTPAPIVPIKIEYSADNAKTQVSEATQSTSVAITATATLVNGEGDAGGSQMNNTADFLSMPTEDTKVESQLDDNVDFDLQLADIDMDILLEDLDSMEDLEDMGALEGIDDLLLETESAPLSRPVTDSVDHIFRNFEKCLTLLVTDGFYTRSQLDVPAGTLGALPQKIVRVYSQTARRERSVYLRDDWYSTFILIGDYLNLVGTIPETTGESVVVIDSQTSNLLPVLHPDILVSCTHLADSFFCIRRAVLKDRIREISDGSPPNTVMLIGTLLHDLFQSCTLKNKWDTATMTATISSLIANNIEHLWACQIDEESVHKQITEVVPIYQDWAKRYMHRWAANGSYYATPSTGGPRSDPNTGSASVALSKILDIEENVWSPKFGLKGKVDLTVLAQYSAAGAMVEPFELKTGRITQNTSHRAQLVLYTLMLSDRYNVDINSGLLYYPRTGEMIQVPRVAAELRGLMTTRNQMTQYLKHNKQMTRLLPEMAGDDFKCSRCSYRPSCFIAHRALEGGSDQTARVSADSWMGQVDHLSERHLEFVRTWMALIDGEESDMMRFRAELWNMRSDHRELRTGRCLSNMRIEVDTVEDTRAMGSYNRYKITFVPASGSTRRSMLDSQISAGDPISVSSETGQYALSVGYVYALEYNRIILALDRPVRGVPKRMAGFCRKNNQDFESIVEICQRGPNVQNEETVIHPEVPQSASKDTFRIDKDEMSTGMSRIRANVMRLFVAQGGDSKWRRLIVDLQAPTFRPLHENIEARVLEVQRLKRLNTGQAAVLRKVLAANDYALVMGMPGTGKTTTIAELVNVLVDSGKTVLLASYTHVAVDNIMLKLQDRGIQMVRLGNRNKVHPRIVQHLSSEAQLKTVRQIDEFFRLAPVVATTCLGVSHPIFTMRKFDYCIIDEASQITLPVCLGPLLESTRFVLVGDHHQLPPLVRNASARDAGLGTSLFKRLCEAHPSAVVRLEYQYRMNSDIQRLANNLIYDGHLRCGSHQVATQKISYKMDPATAIETWPFAVERPIGDINMAWAVAALDPSKGAVFIDTDCVPGTESRAEGTDIAQNDVEIKIIKVLTSILQACGVEGRDVGLLSPYRTQLKQLEIEYGVRSAESGDIASDHASASAATGVIGGAVLPNHSGIEMHTIDRYQGRDANIIIIS</sequence>
<dbReference type="EC" id="3.6.4.12" evidence="1"/>
<keyword evidence="1" id="KW-0540">Nuclease</keyword>
<comment type="caution">
    <text evidence="1">The sequence shown here is derived from an EMBL/GenBank/DDBJ whole genome shotgun (WGS) entry which is preliminary data.</text>
</comment>
<gene>
    <name evidence="1" type="primary">dna2_1</name>
    <name evidence="1" type="ORF">LPJ66_007282</name>
</gene>
<dbReference type="EMBL" id="JANBPG010001280">
    <property type="protein sequence ID" value="KAJ1890777.1"/>
    <property type="molecule type" value="Genomic_DNA"/>
</dbReference>